<proteinExistence type="predicted"/>
<accession>U5LEN5</accession>
<reference evidence="1 2" key="1">
    <citation type="submission" date="2013-07" db="EMBL/GenBank/DDBJ databases">
        <title>Complete genome sequence of Bacillus infantis NRRL B-14911 that has potential to induce cardiac disease by antigenic mimicry.</title>
        <authorList>
            <person name="Massilamany C."/>
            <person name="Smith T.P.L."/>
            <person name="Loy J.D."/>
            <person name="Barletta R."/>
            <person name="Reddy J."/>
        </authorList>
    </citation>
    <scope>NUCLEOTIDE SEQUENCE [LARGE SCALE GENOMIC DNA]</scope>
    <source>
        <strain evidence="1 2">NRRL B-14911</strain>
    </source>
</reference>
<dbReference type="AlphaFoldDB" id="U5LEN5"/>
<evidence type="ECO:0000313" key="2">
    <source>
        <dbReference type="Proteomes" id="UP000017805"/>
    </source>
</evidence>
<evidence type="ECO:0000313" key="1">
    <source>
        <dbReference type="EMBL" id="AGX05161.1"/>
    </source>
</evidence>
<sequence length="73" mass="8416">MPFNSIYPKARHTAGLLLLEKLRNNACYETGFMLYDFLMKKRALLIISRRDALGGVTALVSRKLFSLEMKELH</sequence>
<keyword evidence="2" id="KW-1185">Reference proteome</keyword>
<organism evidence="1 2">
    <name type="scientific">Bacillus infantis NRRL B-14911</name>
    <dbReference type="NCBI Taxonomy" id="1367477"/>
    <lineage>
        <taxon>Bacteria</taxon>
        <taxon>Bacillati</taxon>
        <taxon>Bacillota</taxon>
        <taxon>Bacilli</taxon>
        <taxon>Bacillales</taxon>
        <taxon>Bacillaceae</taxon>
        <taxon>Bacillus</taxon>
    </lineage>
</organism>
<dbReference type="HOGENOM" id="CLU_2696866_0_0_9"/>
<dbReference type="EMBL" id="CP006643">
    <property type="protein sequence ID" value="AGX05161.1"/>
    <property type="molecule type" value="Genomic_DNA"/>
</dbReference>
<dbReference type="KEGG" id="bif:N288_16365"/>
<dbReference type="Proteomes" id="UP000017805">
    <property type="component" value="Chromosome"/>
</dbReference>
<gene>
    <name evidence="1" type="ORF">N288_16365</name>
</gene>
<dbReference type="PATRIC" id="fig|1367477.3.peg.3253"/>
<name>U5LEN5_9BACI</name>
<protein>
    <submittedName>
        <fullName evidence="1">Uncharacterized protein</fullName>
    </submittedName>
</protein>
<dbReference type="STRING" id="1367477.N288_16365"/>